<sequence>MSAYSCPLYIPKTAKDFTTLLALTLKKDAYRYYLSIFPSFVESKTCFFVVLEFFVIIDRFVNILSAVGGVVVARIVVGKGIDVDSGAVDSVVDDEIREIFSIYGFITDAVDEDVVDEKKEVGDNVLLIVAPRCCSMFSSLTVLTMSSSKGYLTICWKAELRKAS</sequence>
<accession>A0AAV7WJH6</accession>
<evidence type="ECO:0000313" key="2">
    <source>
        <dbReference type="Proteomes" id="UP001066276"/>
    </source>
</evidence>
<proteinExistence type="predicted"/>
<protein>
    <submittedName>
        <fullName evidence="1">Uncharacterized protein</fullName>
    </submittedName>
</protein>
<reference evidence="1" key="1">
    <citation type="journal article" date="2022" name="bioRxiv">
        <title>Sequencing and chromosome-scale assembly of the giantPleurodeles waltlgenome.</title>
        <authorList>
            <person name="Brown T."/>
            <person name="Elewa A."/>
            <person name="Iarovenko S."/>
            <person name="Subramanian E."/>
            <person name="Araus A.J."/>
            <person name="Petzold A."/>
            <person name="Susuki M."/>
            <person name="Suzuki K.-i.T."/>
            <person name="Hayashi T."/>
            <person name="Toyoda A."/>
            <person name="Oliveira C."/>
            <person name="Osipova E."/>
            <person name="Leigh N.D."/>
            <person name="Simon A."/>
            <person name="Yun M.H."/>
        </authorList>
    </citation>
    <scope>NUCLEOTIDE SEQUENCE</scope>
    <source>
        <strain evidence="1">20211129_DDA</strain>
        <tissue evidence="1">Liver</tissue>
    </source>
</reference>
<evidence type="ECO:0000313" key="1">
    <source>
        <dbReference type="EMBL" id="KAJ1213329.1"/>
    </source>
</evidence>
<keyword evidence="2" id="KW-1185">Reference proteome</keyword>
<dbReference type="AlphaFoldDB" id="A0AAV7WJH6"/>
<dbReference type="Proteomes" id="UP001066276">
    <property type="component" value="Chromosome 1_1"/>
</dbReference>
<comment type="caution">
    <text evidence="1">The sequence shown here is derived from an EMBL/GenBank/DDBJ whole genome shotgun (WGS) entry which is preliminary data.</text>
</comment>
<dbReference type="EMBL" id="JANPWB010000001">
    <property type="protein sequence ID" value="KAJ1213329.1"/>
    <property type="molecule type" value="Genomic_DNA"/>
</dbReference>
<gene>
    <name evidence="1" type="ORF">NDU88_000967</name>
</gene>
<name>A0AAV7WJH6_PLEWA</name>
<organism evidence="1 2">
    <name type="scientific">Pleurodeles waltl</name>
    <name type="common">Iberian ribbed newt</name>
    <dbReference type="NCBI Taxonomy" id="8319"/>
    <lineage>
        <taxon>Eukaryota</taxon>
        <taxon>Metazoa</taxon>
        <taxon>Chordata</taxon>
        <taxon>Craniata</taxon>
        <taxon>Vertebrata</taxon>
        <taxon>Euteleostomi</taxon>
        <taxon>Amphibia</taxon>
        <taxon>Batrachia</taxon>
        <taxon>Caudata</taxon>
        <taxon>Salamandroidea</taxon>
        <taxon>Salamandridae</taxon>
        <taxon>Pleurodelinae</taxon>
        <taxon>Pleurodeles</taxon>
    </lineage>
</organism>